<dbReference type="RefSeq" id="WP_191141488.1">
    <property type="nucleotide sequence ID" value="NZ_JACXAH010000003.1"/>
</dbReference>
<evidence type="ECO:0000256" key="11">
    <source>
        <dbReference type="ARBA" id="ARBA00049893"/>
    </source>
</evidence>
<evidence type="ECO:0000256" key="8">
    <source>
        <dbReference type="ARBA" id="ARBA00022833"/>
    </source>
</evidence>
<dbReference type="InterPro" id="IPR011324">
    <property type="entry name" value="Cytotoxic_necrot_fac-like_cat"/>
</dbReference>
<evidence type="ECO:0000256" key="12">
    <source>
        <dbReference type="RuleBase" id="RU361274"/>
    </source>
</evidence>
<comment type="function">
    <text evidence="3">Purine nucleoside enzyme that catalyzes the phosphorolysis of adenosine and inosine nucleosides, yielding D-ribose 1-phosphate and the respective free bases, adenine and hypoxanthine. Also catalyzes the phosphorolysis of S-methyl-5'-thioadenosine into adenine and S-methyl-5-thio-alpha-D-ribose 1-phosphate. Also has adenosine deaminase activity.</text>
</comment>
<evidence type="ECO:0000256" key="6">
    <source>
        <dbReference type="ARBA" id="ARBA00022723"/>
    </source>
</evidence>
<dbReference type="PANTHER" id="PTHR30616:SF2">
    <property type="entry name" value="PURINE NUCLEOSIDE PHOSPHORYLASE LACC1"/>
    <property type="match status" value="1"/>
</dbReference>
<evidence type="ECO:0000256" key="10">
    <source>
        <dbReference type="ARBA" id="ARBA00048968"/>
    </source>
</evidence>
<dbReference type="NCBIfam" id="TIGR00726">
    <property type="entry name" value="peptidoglycan editing factor PgeF"/>
    <property type="match status" value="1"/>
</dbReference>
<accession>A0A926N9E5</accession>
<comment type="catalytic activity">
    <reaction evidence="1">
        <text>inosine + phosphate = alpha-D-ribose 1-phosphate + hypoxanthine</text>
        <dbReference type="Rhea" id="RHEA:27646"/>
        <dbReference type="ChEBI" id="CHEBI:17368"/>
        <dbReference type="ChEBI" id="CHEBI:17596"/>
        <dbReference type="ChEBI" id="CHEBI:43474"/>
        <dbReference type="ChEBI" id="CHEBI:57720"/>
        <dbReference type="EC" id="2.4.2.1"/>
    </reaction>
    <physiologicalReaction direction="left-to-right" evidence="1">
        <dbReference type="Rhea" id="RHEA:27647"/>
    </physiologicalReaction>
</comment>
<proteinExistence type="inferred from homology"/>
<name>A0A926N9E5_9BACL</name>
<dbReference type="InterPro" id="IPR038371">
    <property type="entry name" value="Cu_polyphenol_OxRdtase_sf"/>
</dbReference>
<evidence type="ECO:0000256" key="3">
    <source>
        <dbReference type="ARBA" id="ARBA00003215"/>
    </source>
</evidence>
<dbReference type="PANTHER" id="PTHR30616">
    <property type="entry name" value="UNCHARACTERIZED PROTEIN YFIH"/>
    <property type="match status" value="1"/>
</dbReference>
<keyword evidence="8" id="KW-0862">Zinc</keyword>
<reference evidence="13" key="1">
    <citation type="submission" date="2020-09" db="EMBL/GenBank/DDBJ databases">
        <title>A novel bacterium of genus Hazenella, isolated from South China Sea.</title>
        <authorList>
            <person name="Huang H."/>
            <person name="Mo K."/>
            <person name="Hu Y."/>
        </authorList>
    </citation>
    <scope>NUCLEOTIDE SEQUENCE</scope>
    <source>
        <strain evidence="13">IB182357</strain>
    </source>
</reference>
<dbReference type="AlphaFoldDB" id="A0A926N9E5"/>
<evidence type="ECO:0000256" key="1">
    <source>
        <dbReference type="ARBA" id="ARBA00000553"/>
    </source>
</evidence>
<keyword evidence="7" id="KW-0378">Hydrolase</keyword>
<evidence type="ECO:0000313" key="13">
    <source>
        <dbReference type="EMBL" id="MBD1371335.1"/>
    </source>
</evidence>
<evidence type="ECO:0000256" key="7">
    <source>
        <dbReference type="ARBA" id="ARBA00022801"/>
    </source>
</evidence>
<keyword evidence="14" id="KW-1185">Reference proteome</keyword>
<dbReference type="GO" id="GO:0016787">
    <property type="term" value="F:hydrolase activity"/>
    <property type="evidence" value="ECO:0007669"/>
    <property type="project" value="UniProtKB-KW"/>
</dbReference>
<protein>
    <recommendedName>
        <fullName evidence="12">Purine nucleoside phosphorylase</fullName>
    </recommendedName>
</protein>
<dbReference type="Proteomes" id="UP000661691">
    <property type="component" value="Unassembled WGS sequence"/>
</dbReference>
<dbReference type="Gene3D" id="3.60.140.10">
    <property type="entry name" value="CNF1/YfiH-like putative cysteine hydrolases"/>
    <property type="match status" value="1"/>
</dbReference>
<dbReference type="GO" id="GO:0017061">
    <property type="term" value="F:S-methyl-5-thioadenosine phosphorylase activity"/>
    <property type="evidence" value="ECO:0007669"/>
    <property type="project" value="UniProtKB-EC"/>
</dbReference>
<comment type="catalytic activity">
    <reaction evidence="11">
        <text>S-methyl-5'-thioadenosine + phosphate = 5-(methylsulfanyl)-alpha-D-ribose 1-phosphate + adenine</text>
        <dbReference type="Rhea" id="RHEA:11852"/>
        <dbReference type="ChEBI" id="CHEBI:16708"/>
        <dbReference type="ChEBI" id="CHEBI:17509"/>
        <dbReference type="ChEBI" id="CHEBI:43474"/>
        <dbReference type="ChEBI" id="CHEBI:58533"/>
        <dbReference type="EC" id="2.4.2.28"/>
    </reaction>
    <physiologicalReaction direction="left-to-right" evidence="11">
        <dbReference type="Rhea" id="RHEA:11853"/>
    </physiologicalReaction>
</comment>
<organism evidence="13 14">
    <name type="scientific">Polycladospora coralii</name>
    <dbReference type="NCBI Taxonomy" id="2771432"/>
    <lineage>
        <taxon>Bacteria</taxon>
        <taxon>Bacillati</taxon>
        <taxon>Bacillota</taxon>
        <taxon>Bacilli</taxon>
        <taxon>Bacillales</taxon>
        <taxon>Thermoactinomycetaceae</taxon>
        <taxon>Polycladospora</taxon>
    </lineage>
</organism>
<sequence length="274" mass="31245">MDPFVFQETADIPIFIIKEWEERFPSLRVGFSARKKGEDADCRNYALHVGNNGAQVIENRRKLAEFVDFSLSDWTCAEQVHHTRIAFAQDHDRGRGKKDRKTAFQNTDGLFSYRSNMLLASYYADCVPLYFYASDIGHYGVAHAGWKGTVQQIGPKMIQKLQERGARIEHIFVAVGPSIGPCCYEVDHHVIHPLKRVLNNQMQLDRVAMSHTPAKWHLDLKEANASLLKNIGVKEQNVLQSNWCTSCDVNYFYSHRRDGGNTGRMVAWIGKKGD</sequence>
<evidence type="ECO:0000256" key="2">
    <source>
        <dbReference type="ARBA" id="ARBA00001947"/>
    </source>
</evidence>
<dbReference type="Pfam" id="PF02578">
    <property type="entry name" value="Cu-oxidase_4"/>
    <property type="match status" value="1"/>
</dbReference>
<dbReference type="InterPro" id="IPR003730">
    <property type="entry name" value="Cu_polyphenol_OxRdtase"/>
</dbReference>
<comment type="catalytic activity">
    <reaction evidence="10">
        <text>adenosine + phosphate = alpha-D-ribose 1-phosphate + adenine</text>
        <dbReference type="Rhea" id="RHEA:27642"/>
        <dbReference type="ChEBI" id="CHEBI:16335"/>
        <dbReference type="ChEBI" id="CHEBI:16708"/>
        <dbReference type="ChEBI" id="CHEBI:43474"/>
        <dbReference type="ChEBI" id="CHEBI:57720"/>
        <dbReference type="EC" id="2.4.2.1"/>
    </reaction>
    <physiologicalReaction direction="left-to-right" evidence="10">
        <dbReference type="Rhea" id="RHEA:27643"/>
    </physiologicalReaction>
</comment>
<comment type="caution">
    <text evidence="13">The sequence shown here is derived from an EMBL/GenBank/DDBJ whole genome shotgun (WGS) entry which is preliminary data.</text>
</comment>
<comment type="similarity">
    <text evidence="4 12">Belongs to the purine nucleoside phosphorylase YfiH/LACC1 family.</text>
</comment>
<gene>
    <name evidence="13" type="primary">pgeF</name>
    <name evidence="13" type="ORF">IC620_03070</name>
</gene>
<dbReference type="GO" id="GO:0005507">
    <property type="term" value="F:copper ion binding"/>
    <property type="evidence" value="ECO:0007669"/>
    <property type="project" value="TreeGrafter"/>
</dbReference>
<evidence type="ECO:0000256" key="5">
    <source>
        <dbReference type="ARBA" id="ARBA00022679"/>
    </source>
</evidence>
<dbReference type="CDD" id="cd16833">
    <property type="entry name" value="YfiH"/>
    <property type="match status" value="1"/>
</dbReference>
<evidence type="ECO:0000256" key="9">
    <source>
        <dbReference type="ARBA" id="ARBA00047989"/>
    </source>
</evidence>
<keyword evidence="6" id="KW-0479">Metal-binding</keyword>
<comment type="cofactor">
    <cofactor evidence="2">
        <name>Zn(2+)</name>
        <dbReference type="ChEBI" id="CHEBI:29105"/>
    </cofactor>
</comment>
<comment type="catalytic activity">
    <reaction evidence="9">
        <text>adenosine + H2O + H(+) = inosine + NH4(+)</text>
        <dbReference type="Rhea" id="RHEA:24408"/>
        <dbReference type="ChEBI" id="CHEBI:15377"/>
        <dbReference type="ChEBI" id="CHEBI:15378"/>
        <dbReference type="ChEBI" id="CHEBI:16335"/>
        <dbReference type="ChEBI" id="CHEBI:17596"/>
        <dbReference type="ChEBI" id="CHEBI:28938"/>
        <dbReference type="EC" id="3.5.4.4"/>
    </reaction>
    <physiologicalReaction direction="left-to-right" evidence="9">
        <dbReference type="Rhea" id="RHEA:24409"/>
    </physiologicalReaction>
</comment>
<dbReference type="EMBL" id="JACXAH010000003">
    <property type="protein sequence ID" value="MBD1371335.1"/>
    <property type="molecule type" value="Genomic_DNA"/>
</dbReference>
<keyword evidence="5" id="KW-0808">Transferase</keyword>
<evidence type="ECO:0000256" key="4">
    <source>
        <dbReference type="ARBA" id="ARBA00007353"/>
    </source>
</evidence>
<evidence type="ECO:0000313" key="14">
    <source>
        <dbReference type="Proteomes" id="UP000661691"/>
    </source>
</evidence>
<dbReference type="SUPFAM" id="SSF64438">
    <property type="entry name" value="CNF1/YfiH-like putative cysteine hydrolases"/>
    <property type="match status" value="1"/>
</dbReference>